<evidence type="ECO:0000313" key="2">
    <source>
        <dbReference type="Proteomes" id="UP000244005"/>
    </source>
</evidence>
<keyword evidence="2" id="KW-1185">Reference proteome</keyword>
<sequence length="66" mass="6991">MAHVDTGHKCASPPNCSPTPSASIYKLPHLLIVDKAGNSLSGGLQWSSQFSVTVCLCLLVFFSKSL</sequence>
<evidence type="ECO:0000313" key="1">
    <source>
        <dbReference type="EMBL" id="PTQ31780.1"/>
    </source>
</evidence>
<reference evidence="2" key="1">
    <citation type="journal article" date="2017" name="Cell">
        <title>Insights into land plant evolution garnered from the Marchantia polymorpha genome.</title>
        <authorList>
            <person name="Bowman J.L."/>
            <person name="Kohchi T."/>
            <person name="Yamato K.T."/>
            <person name="Jenkins J."/>
            <person name="Shu S."/>
            <person name="Ishizaki K."/>
            <person name="Yamaoka S."/>
            <person name="Nishihama R."/>
            <person name="Nakamura Y."/>
            <person name="Berger F."/>
            <person name="Adam C."/>
            <person name="Aki S.S."/>
            <person name="Althoff F."/>
            <person name="Araki T."/>
            <person name="Arteaga-Vazquez M.A."/>
            <person name="Balasubrmanian S."/>
            <person name="Barry K."/>
            <person name="Bauer D."/>
            <person name="Boehm C.R."/>
            <person name="Briginshaw L."/>
            <person name="Caballero-Perez J."/>
            <person name="Catarino B."/>
            <person name="Chen F."/>
            <person name="Chiyoda S."/>
            <person name="Chovatia M."/>
            <person name="Davies K.M."/>
            <person name="Delmans M."/>
            <person name="Demura T."/>
            <person name="Dierschke T."/>
            <person name="Dolan L."/>
            <person name="Dorantes-Acosta A.E."/>
            <person name="Eklund D.M."/>
            <person name="Florent S.N."/>
            <person name="Flores-Sandoval E."/>
            <person name="Fujiyama A."/>
            <person name="Fukuzawa H."/>
            <person name="Galik B."/>
            <person name="Grimanelli D."/>
            <person name="Grimwood J."/>
            <person name="Grossniklaus U."/>
            <person name="Hamada T."/>
            <person name="Haseloff J."/>
            <person name="Hetherington A.J."/>
            <person name="Higo A."/>
            <person name="Hirakawa Y."/>
            <person name="Hundley H.N."/>
            <person name="Ikeda Y."/>
            <person name="Inoue K."/>
            <person name="Inoue S.I."/>
            <person name="Ishida S."/>
            <person name="Jia Q."/>
            <person name="Kakita M."/>
            <person name="Kanazawa T."/>
            <person name="Kawai Y."/>
            <person name="Kawashima T."/>
            <person name="Kennedy M."/>
            <person name="Kinose K."/>
            <person name="Kinoshita T."/>
            <person name="Kohara Y."/>
            <person name="Koide E."/>
            <person name="Komatsu K."/>
            <person name="Kopischke S."/>
            <person name="Kubo M."/>
            <person name="Kyozuka J."/>
            <person name="Lagercrantz U."/>
            <person name="Lin S.S."/>
            <person name="Lindquist E."/>
            <person name="Lipzen A.M."/>
            <person name="Lu C.W."/>
            <person name="De Luna E."/>
            <person name="Martienssen R.A."/>
            <person name="Minamino N."/>
            <person name="Mizutani M."/>
            <person name="Mizutani M."/>
            <person name="Mochizuki N."/>
            <person name="Monte I."/>
            <person name="Mosher R."/>
            <person name="Nagasaki H."/>
            <person name="Nakagami H."/>
            <person name="Naramoto S."/>
            <person name="Nishitani K."/>
            <person name="Ohtani M."/>
            <person name="Okamoto T."/>
            <person name="Okumura M."/>
            <person name="Phillips J."/>
            <person name="Pollak B."/>
            <person name="Reinders A."/>
            <person name="Rovekamp M."/>
            <person name="Sano R."/>
            <person name="Sawa S."/>
            <person name="Schmid M.W."/>
            <person name="Shirakawa M."/>
            <person name="Solano R."/>
            <person name="Spunde A."/>
            <person name="Suetsugu N."/>
            <person name="Sugano S."/>
            <person name="Sugiyama A."/>
            <person name="Sun R."/>
            <person name="Suzuki Y."/>
            <person name="Takenaka M."/>
            <person name="Takezawa D."/>
            <person name="Tomogane H."/>
            <person name="Tsuzuki M."/>
            <person name="Ueda T."/>
            <person name="Umeda M."/>
            <person name="Ward J.M."/>
            <person name="Watanabe Y."/>
            <person name="Yazaki K."/>
            <person name="Yokoyama R."/>
            <person name="Yoshitake Y."/>
            <person name="Yotsui I."/>
            <person name="Zachgo S."/>
            <person name="Schmutz J."/>
        </authorList>
    </citation>
    <scope>NUCLEOTIDE SEQUENCE [LARGE SCALE GENOMIC DNA]</scope>
    <source>
        <strain evidence="2">Tak-1</strain>
    </source>
</reference>
<proteinExistence type="predicted"/>
<dbReference type="Gramene" id="Mp1g29320.1">
    <property type="protein sequence ID" value="Mp1g29320.1.cds1"/>
    <property type="gene ID" value="Mp1g29320"/>
</dbReference>
<gene>
    <name evidence="1" type="ORF">MARPO_0107s0047</name>
</gene>
<protein>
    <submittedName>
        <fullName evidence="1">Uncharacterized protein</fullName>
    </submittedName>
</protein>
<dbReference type="EMBL" id="KZ772779">
    <property type="protein sequence ID" value="PTQ31780.1"/>
    <property type="molecule type" value="Genomic_DNA"/>
</dbReference>
<name>A0A2R6WD49_MARPO</name>
<organism evidence="1 2">
    <name type="scientific">Marchantia polymorpha</name>
    <name type="common">Common liverwort</name>
    <name type="synonym">Marchantia aquatica</name>
    <dbReference type="NCBI Taxonomy" id="3197"/>
    <lineage>
        <taxon>Eukaryota</taxon>
        <taxon>Viridiplantae</taxon>
        <taxon>Streptophyta</taxon>
        <taxon>Embryophyta</taxon>
        <taxon>Marchantiophyta</taxon>
        <taxon>Marchantiopsida</taxon>
        <taxon>Marchantiidae</taxon>
        <taxon>Marchantiales</taxon>
        <taxon>Marchantiaceae</taxon>
        <taxon>Marchantia</taxon>
    </lineage>
</organism>
<dbReference type="Proteomes" id="UP000244005">
    <property type="component" value="Unassembled WGS sequence"/>
</dbReference>
<accession>A0A2R6WD49</accession>
<dbReference type="AlphaFoldDB" id="A0A2R6WD49"/>